<dbReference type="SUPFAM" id="SSF52540">
    <property type="entry name" value="P-loop containing nucleoside triphosphate hydrolases"/>
    <property type="match status" value="1"/>
</dbReference>
<proteinExistence type="predicted"/>
<name>A0ABQ1GHV7_9GAMM</name>
<dbReference type="PANTHER" id="PTHR42708">
    <property type="entry name" value="ATP/GTP-BINDING PROTEIN-RELATED"/>
    <property type="match status" value="1"/>
</dbReference>
<sequence>MLDSEKTIKLLFAGPLGSGKTTAIRAISDTPPVSSEVPWTDAGSSEKTSTTVALDYSTIQLNPDETLHVYGLPGQDYLDFMGPIVGPGALGAVLLLDASSQTLAQDCRTVVEQLARIDPSLKFVIGISKSDITPSFSMETMYALARRMSLYVPMFCIDPRDPAQVRQLVRALLYLL</sequence>
<dbReference type="CDD" id="cd00882">
    <property type="entry name" value="Ras_like_GTPase"/>
    <property type="match status" value="1"/>
</dbReference>
<dbReference type="Proteomes" id="UP000620046">
    <property type="component" value="Unassembled WGS sequence"/>
</dbReference>
<organism evidence="1 2">
    <name type="scientific">Dyella nitratireducens</name>
    <dbReference type="NCBI Taxonomy" id="1849580"/>
    <lineage>
        <taxon>Bacteria</taxon>
        <taxon>Pseudomonadati</taxon>
        <taxon>Pseudomonadota</taxon>
        <taxon>Gammaproteobacteria</taxon>
        <taxon>Lysobacterales</taxon>
        <taxon>Rhodanobacteraceae</taxon>
        <taxon>Dyella</taxon>
    </lineage>
</organism>
<dbReference type="InterPro" id="IPR027417">
    <property type="entry name" value="P-loop_NTPase"/>
</dbReference>
<dbReference type="InterPro" id="IPR052705">
    <property type="entry name" value="Gliding_Motility_GTPase"/>
</dbReference>
<keyword evidence="2" id="KW-1185">Reference proteome</keyword>
<accession>A0ABQ1GHV7</accession>
<protein>
    <submittedName>
        <fullName evidence="1">GTPase</fullName>
    </submittedName>
</protein>
<reference evidence="2" key="1">
    <citation type="journal article" date="2019" name="Int. J. Syst. Evol. Microbiol.">
        <title>The Global Catalogue of Microorganisms (GCM) 10K type strain sequencing project: providing services to taxonomists for standard genome sequencing and annotation.</title>
        <authorList>
            <consortium name="The Broad Institute Genomics Platform"/>
            <consortium name="The Broad Institute Genome Sequencing Center for Infectious Disease"/>
            <person name="Wu L."/>
            <person name="Ma J."/>
        </authorList>
    </citation>
    <scope>NUCLEOTIDE SEQUENCE [LARGE SCALE GENOMIC DNA]</scope>
    <source>
        <strain evidence="2">CGMCC 1.15439</strain>
    </source>
</reference>
<dbReference type="EMBL" id="BMJA01000003">
    <property type="protein sequence ID" value="GGA44145.1"/>
    <property type="molecule type" value="Genomic_DNA"/>
</dbReference>
<dbReference type="RefSeq" id="WP_188796433.1">
    <property type="nucleotide sequence ID" value="NZ_BMJA01000003.1"/>
</dbReference>
<evidence type="ECO:0000313" key="2">
    <source>
        <dbReference type="Proteomes" id="UP000620046"/>
    </source>
</evidence>
<dbReference type="PANTHER" id="PTHR42708:SF1">
    <property type="entry name" value="GLIDING MOTILITY PROTEIN MGLA"/>
    <property type="match status" value="1"/>
</dbReference>
<comment type="caution">
    <text evidence="1">The sequence shown here is derived from an EMBL/GenBank/DDBJ whole genome shotgun (WGS) entry which is preliminary data.</text>
</comment>
<evidence type="ECO:0000313" key="1">
    <source>
        <dbReference type="EMBL" id="GGA44145.1"/>
    </source>
</evidence>
<gene>
    <name evidence="1" type="ORF">GCM10010981_36620</name>
</gene>
<dbReference type="Gene3D" id="3.40.50.300">
    <property type="entry name" value="P-loop containing nucleotide triphosphate hydrolases"/>
    <property type="match status" value="1"/>
</dbReference>